<dbReference type="Proteomes" id="UP000239065">
    <property type="component" value="Unassembled WGS sequence"/>
</dbReference>
<comment type="caution">
    <text evidence="1">The sequence shown here is derived from an EMBL/GenBank/DDBJ whole genome shotgun (WGS) entry which is preliminary data.</text>
</comment>
<gene>
    <name evidence="1" type="ORF">CJ669_07310</name>
</gene>
<protein>
    <submittedName>
        <fullName evidence="1">Uncharacterized protein</fullName>
    </submittedName>
</protein>
<accession>A0A2S9SLW3</accession>
<dbReference type="AlphaFoldDB" id="A0A2S9SLW3"/>
<dbReference type="EMBL" id="NXGJ01000008">
    <property type="protein sequence ID" value="PRM87552.1"/>
    <property type="molecule type" value="Genomic_DNA"/>
</dbReference>
<organism evidence="1 2">
    <name type="scientific">Aliarcobacter cryaerophilus</name>
    <dbReference type="NCBI Taxonomy" id="28198"/>
    <lineage>
        <taxon>Bacteria</taxon>
        <taxon>Pseudomonadati</taxon>
        <taxon>Campylobacterota</taxon>
        <taxon>Epsilonproteobacteria</taxon>
        <taxon>Campylobacterales</taxon>
        <taxon>Arcobacteraceae</taxon>
        <taxon>Aliarcobacter</taxon>
    </lineage>
</organism>
<reference evidence="1 2" key="1">
    <citation type="submission" date="2017-09" db="EMBL/GenBank/DDBJ databases">
        <title>Reassesment of A. cryaerophilus.</title>
        <authorList>
            <person name="Perez-Cataluna A."/>
            <person name="Collado L."/>
            <person name="Salgado O."/>
            <person name="Lefinanco V."/>
            <person name="Figueras M.J."/>
        </authorList>
    </citation>
    <scope>NUCLEOTIDE SEQUENCE [LARGE SCALE GENOMIC DNA]</scope>
    <source>
        <strain evidence="1 2">LMG 9861</strain>
    </source>
</reference>
<name>A0A2S9SLW3_9BACT</name>
<evidence type="ECO:0000313" key="2">
    <source>
        <dbReference type="Proteomes" id="UP000239065"/>
    </source>
</evidence>
<evidence type="ECO:0000313" key="1">
    <source>
        <dbReference type="EMBL" id="PRM87552.1"/>
    </source>
</evidence>
<dbReference type="RefSeq" id="WP_105909362.1">
    <property type="nucleotide sequence ID" value="NZ_NXGJ01000008.1"/>
</dbReference>
<proteinExistence type="predicted"/>
<sequence>MARTKTLNIEIPDIIEREEFGPHFDKLNPEFAKEHYGSYVLFKDDENSRKLHTRIYLKYSLGKKFRKTLLDSRNVVNRISGYSNYRKSEICLLDDYPEFEFFIKDSIFKIIPENLNRLGIVNYLNGLGVFLKIMRIMKYSLDNLSDIKMEHQSVSWNNINKLNASKKEQRNLYSFFNLVYKYSDDFILQRKNTSKTTSRILGLPSTTLFQIDYYCRQEIETYITKFIETKKWQEEYKSMGELFSLANLTYTFYKGYEDNKIDQREIFLELALKLYNTKLNCWKKRSRINKRNHYEYENEIQKEEHNRLLKIAESGSNILITNEKMCFFWILETIPNLLYPTQKDYKYGELINWDKLYFIGRRSNININLDEVRKRLYPSVHMIYPLYLFILIREGLNDETLKSWVISESDKGEYKIGEDLGIVTIIQGIKNRSKDIQWTPIKRNSETKKYIDFYLDWLTRIYNESGLKYFFQYGVPGGQNIYEYVRAGVWKTARKSKDWFFKKNEIFMPNGTKVYYIDHRQPRVNIQFNDYLNGLDEWERQFKKNHNSINTQTHYDNMDERKVIQRYKLGKVFNLAESIFRGTITSVENNKAKVFNGLFADCCDPKNPTYPGASKIYNNEVCSNWFMCLVYCDKSIVDFKIHGPSIMAYLEYMNEEKIYMSDENWEKEYGLHYDVAIEILEQKMTEDDRLYCTEHMHRYKSLVRMQFKHKRSFKESLNVR</sequence>